<evidence type="ECO:0000313" key="3">
    <source>
        <dbReference type="Proteomes" id="UP000034785"/>
    </source>
</evidence>
<keyword evidence="1" id="KW-0812">Transmembrane</keyword>
<sequence>MSGWSLALISFLIVWVLLFIVGILLIFGKLNWALFVKSINQLEGAKTKFGKGTATYYKIYGLVLGGLSIIISLYMIHFTINFYFGKEDILRLPVILNNLMYSYADFVLGK</sequence>
<evidence type="ECO:0000313" key="2">
    <source>
        <dbReference type="EMBL" id="KKS70849.1"/>
    </source>
</evidence>
<organism evidence="2 3">
    <name type="scientific">Candidatus Daviesbacteria bacterium GW2011_GWA2_42_7</name>
    <dbReference type="NCBI Taxonomy" id="1618425"/>
    <lineage>
        <taxon>Bacteria</taxon>
        <taxon>Candidatus Daviesiibacteriota</taxon>
    </lineage>
</organism>
<dbReference type="AlphaFoldDB" id="A0A0G1BCD4"/>
<accession>A0A0G1BCD4</accession>
<dbReference type="PATRIC" id="fig|1618425.3.peg.267"/>
<keyword evidence="1" id="KW-1133">Transmembrane helix</keyword>
<dbReference type="Proteomes" id="UP000034785">
    <property type="component" value="Unassembled WGS sequence"/>
</dbReference>
<feature type="transmembrane region" description="Helical" evidence="1">
    <location>
        <begin position="59"/>
        <end position="84"/>
    </location>
</feature>
<proteinExistence type="predicted"/>
<evidence type="ECO:0000256" key="1">
    <source>
        <dbReference type="SAM" id="Phobius"/>
    </source>
</evidence>
<feature type="transmembrane region" description="Helical" evidence="1">
    <location>
        <begin position="6"/>
        <end position="27"/>
    </location>
</feature>
<name>A0A0G1BCD4_9BACT</name>
<gene>
    <name evidence="2" type="ORF">UV41_C0011G0011</name>
</gene>
<keyword evidence="1" id="KW-0472">Membrane</keyword>
<comment type="caution">
    <text evidence="2">The sequence shown here is derived from an EMBL/GenBank/DDBJ whole genome shotgun (WGS) entry which is preliminary data.</text>
</comment>
<dbReference type="EMBL" id="LCEJ01000011">
    <property type="protein sequence ID" value="KKS70849.1"/>
    <property type="molecule type" value="Genomic_DNA"/>
</dbReference>
<protein>
    <submittedName>
        <fullName evidence="2">Uncharacterized protein</fullName>
    </submittedName>
</protein>
<reference evidence="2 3" key="1">
    <citation type="journal article" date="2015" name="Nature">
        <title>rRNA introns, odd ribosomes, and small enigmatic genomes across a large radiation of phyla.</title>
        <authorList>
            <person name="Brown C.T."/>
            <person name="Hug L.A."/>
            <person name="Thomas B.C."/>
            <person name="Sharon I."/>
            <person name="Castelle C.J."/>
            <person name="Singh A."/>
            <person name="Wilkins M.J."/>
            <person name="Williams K.H."/>
            <person name="Banfield J.F."/>
        </authorList>
    </citation>
    <scope>NUCLEOTIDE SEQUENCE [LARGE SCALE GENOMIC DNA]</scope>
</reference>